<name>A0A937XG45_UNCW3</name>
<accession>A0A937XG45</accession>
<dbReference type="Gene3D" id="1.20.58.800">
    <property type="match status" value="1"/>
</dbReference>
<gene>
    <name evidence="1" type="ORF">FJY68_13185</name>
</gene>
<dbReference type="EMBL" id="VGIR01000135">
    <property type="protein sequence ID" value="MBM3332778.1"/>
    <property type="molecule type" value="Genomic_DNA"/>
</dbReference>
<proteinExistence type="predicted"/>
<dbReference type="Proteomes" id="UP000779900">
    <property type="component" value="Unassembled WGS sequence"/>
</dbReference>
<protein>
    <submittedName>
        <fullName evidence="1">Uncharacterized protein</fullName>
    </submittedName>
</protein>
<evidence type="ECO:0000313" key="1">
    <source>
        <dbReference type="EMBL" id="MBM3332778.1"/>
    </source>
</evidence>
<reference evidence="1" key="1">
    <citation type="submission" date="2019-03" db="EMBL/GenBank/DDBJ databases">
        <title>Lake Tanganyika Metagenome-Assembled Genomes (MAGs).</title>
        <authorList>
            <person name="Tran P."/>
        </authorList>
    </citation>
    <scope>NUCLEOTIDE SEQUENCE</scope>
    <source>
        <strain evidence="1">K_DeepCast_150m_m2_040</strain>
    </source>
</reference>
<dbReference type="AlphaFoldDB" id="A0A937XG45"/>
<comment type="caution">
    <text evidence="1">The sequence shown here is derived from an EMBL/GenBank/DDBJ whole genome shotgun (WGS) entry which is preliminary data.</text>
</comment>
<sequence>MIDPTKRIANWDAKFDTTRIKATLDVKRPAMLQSVSAIYPMIAAMELQVKQVCDGAGVSVITYPFYLCFGREMWALSRKDISGESLAKEAAILVAKWKARGLTEAVLQAIRTDVFNVVAPIAP</sequence>
<evidence type="ECO:0000313" key="2">
    <source>
        <dbReference type="Proteomes" id="UP000779900"/>
    </source>
</evidence>
<organism evidence="1 2">
    <name type="scientific">candidate division WOR-3 bacterium</name>
    <dbReference type="NCBI Taxonomy" id="2052148"/>
    <lineage>
        <taxon>Bacteria</taxon>
        <taxon>Bacteria division WOR-3</taxon>
    </lineage>
</organism>